<keyword evidence="2" id="KW-0963">Cytoplasm</keyword>
<proteinExistence type="predicted"/>
<dbReference type="Proteomes" id="UP000653472">
    <property type="component" value="Unassembled WGS sequence"/>
</dbReference>
<evidence type="ECO:0000313" key="13">
    <source>
        <dbReference type="Proteomes" id="UP000653472"/>
    </source>
</evidence>
<gene>
    <name evidence="12" type="ORF">G7Y82_11065</name>
</gene>
<dbReference type="InterPro" id="IPR001789">
    <property type="entry name" value="Sig_transdc_resp-reg_receiver"/>
</dbReference>
<dbReference type="GO" id="GO:0032993">
    <property type="term" value="C:protein-DNA complex"/>
    <property type="evidence" value="ECO:0007669"/>
    <property type="project" value="TreeGrafter"/>
</dbReference>
<reference evidence="12" key="1">
    <citation type="submission" date="2020-03" db="EMBL/GenBank/DDBJ databases">
        <title>Solimonas marina sp. nov., isolated from deep seawater of the Pacific Ocean.</title>
        <authorList>
            <person name="Liu X."/>
            <person name="Lai Q."/>
            <person name="Sun F."/>
            <person name="Gai Y."/>
            <person name="Li G."/>
            <person name="Shao Z."/>
        </authorList>
    </citation>
    <scope>NUCLEOTIDE SEQUENCE</scope>
    <source>
        <strain evidence="12">C16B3</strain>
    </source>
</reference>
<feature type="modified residue" description="4-aspartylphosphate" evidence="8">
    <location>
        <position position="71"/>
    </location>
</feature>
<dbReference type="Gene3D" id="3.40.50.2300">
    <property type="match status" value="1"/>
</dbReference>
<sequence>MSIPSRFKTQTVAALRPPFRVLIADDDEELCALLADFLRLEGFAVDAVHDGDGVLRRLAALDACPDLLILDIAMPGGDGLQTLRELRLHHQLPVIILSARGDAEDRATGLEYGADDYLGKPCLPRELLARVRAMQRRQLSGGPENPVLGGLRIHAAACRADIDGRDLRLTAAEFKLLLILARQAGRVIGKSELMQASLGREAARFDRTIDVHVSRLRRKLLQASPLAPVIEAVRGAGYLMHVPDGAAA</sequence>
<dbReference type="InterPro" id="IPR036388">
    <property type="entry name" value="WH-like_DNA-bd_sf"/>
</dbReference>
<keyword evidence="3 8" id="KW-0597">Phosphoprotein</keyword>
<evidence type="ECO:0000256" key="6">
    <source>
        <dbReference type="ARBA" id="ARBA00023125"/>
    </source>
</evidence>
<evidence type="ECO:0000256" key="7">
    <source>
        <dbReference type="ARBA" id="ARBA00023163"/>
    </source>
</evidence>
<feature type="domain" description="OmpR/PhoB-type" evidence="11">
    <location>
        <begin position="143"/>
        <end position="242"/>
    </location>
</feature>
<organism evidence="12 13">
    <name type="scientific">Solimonas marina</name>
    <dbReference type="NCBI Taxonomy" id="2714601"/>
    <lineage>
        <taxon>Bacteria</taxon>
        <taxon>Pseudomonadati</taxon>
        <taxon>Pseudomonadota</taxon>
        <taxon>Gammaproteobacteria</taxon>
        <taxon>Nevskiales</taxon>
        <taxon>Nevskiaceae</taxon>
        <taxon>Solimonas</taxon>
    </lineage>
</organism>
<keyword evidence="13" id="KW-1185">Reference proteome</keyword>
<dbReference type="SMART" id="SM00862">
    <property type="entry name" value="Trans_reg_C"/>
    <property type="match status" value="1"/>
</dbReference>
<evidence type="ECO:0000256" key="2">
    <source>
        <dbReference type="ARBA" id="ARBA00022490"/>
    </source>
</evidence>
<evidence type="ECO:0000256" key="1">
    <source>
        <dbReference type="ARBA" id="ARBA00004496"/>
    </source>
</evidence>
<dbReference type="AlphaFoldDB" id="A0A969WAF0"/>
<evidence type="ECO:0000259" key="10">
    <source>
        <dbReference type="PROSITE" id="PS50110"/>
    </source>
</evidence>
<name>A0A969WAF0_9GAMM</name>
<dbReference type="GO" id="GO:0006355">
    <property type="term" value="P:regulation of DNA-templated transcription"/>
    <property type="evidence" value="ECO:0007669"/>
    <property type="project" value="InterPro"/>
</dbReference>
<evidence type="ECO:0000256" key="9">
    <source>
        <dbReference type="PROSITE-ProRule" id="PRU01091"/>
    </source>
</evidence>
<dbReference type="Pfam" id="PF00072">
    <property type="entry name" value="Response_reg"/>
    <property type="match status" value="1"/>
</dbReference>
<keyword evidence="6 9" id="KW-0238">DNA-binding</keyword>
<feature type="DNA-binding region" description="OmpR/PhoB-type" evidence="9">
    <location>
        <begin position="143"/>
        <end position="242"/>
    </location>
</feature>
<keyword evidence="5" id="KW-0805">Transcription regulation</keyword>
<evidence type="ECO:0000256" key="8">
    <source>
        <dbReference type="PROSITE-ProRule" id="PRU00169"/>
    </source>
</evidence>
<dbReference type="EMBL" id="JAAVXB010000005">
    <property type="protein sequence ID" value="NKF22859.1"/>
    <property type="molecule type" value="Genomic_DNA"/>
</dbReference>
<comment type="caution">
    <text evidence="12">The sequence shown here is derived from an EMBL/GenBank/DDBJ whole genome shotgun (WGS) entry which is preliminary data.</text>
</comment>
<dbReference type="Gene3D" id="6.10.250.690">
    <property type="match status" value="1"/>
</dbReference>
<dbReference type="InterPro" id="IPR039420">
    <property type="entry name" value="WalR-like"/>
</dbReference>
<evidence type="ECO:0000256" key="5">
    <source>
        <dbReference type="ARBA" id="ARBA00023015"/>
    </source>
</evidence>
<dbReference type="PROSITE" id="PS50110">
    <property type="entry name" value="RESPONSE_REGULATORY"/>
    <property type="match status" value="1"/>
</dbReference>
<dbReference type="InterPro" id="IPR011006">
    <property type="entry name" value="CheY-like_superfamily"/>
</dbReference>
<accession>A0A969WAF0</accession>
<comment type="subcellular location">
    <subcellularLocation>
        <location evidence="1">Cytoplasm</location>
    </subcellularLocation>
</comment>
<dbReference type="SUPFAM" id="SSF52172">
    <property type="entry name" value="CheY-like"/>
    <property type="match status" value="1"/>
</dbReference>
<keyword evidence="7" id="KW-0804">Transcription</keyword>
<evidence type="ECO:0000256" key="4">
    <source>
        <dbReference type="ARBA" id="ARBA00023012"/>
    </source>
</evidence>
<evidence type="ECO:0000259" key="11">
    <source>
        <dbReference type="PROSITE" id="PS51755"/>
    </source>
</evidence>
<dbReference type="SMART" id="SM00448">
    <property type="entry name" value="REC"/>
    <property type="match status" value="1"/>
</dbReference>
<evidence type="ECO:0000313" key="12">
    <source>
        <dbReference type="EMBL" id="NKF22859.1"/>
    </source>
</evidence>
<dbReference type="GO" id="GO:0005829">
    <property type="term" value="C:cytosol"/>
    <property type="evidence" value="ECO:0007669"/>
    <property type="project" value="TreeGrafter"/>
</dbReference>
<dbReference type="CDD" id="cd00383">
    <property type="entry name" value="trans_reg_C"/>
    <property type="match status" value="1"/>
</dbReference>
<dbReference type="GO" id="GO:0000156">
    <property type="term" value="F:phosphorelay response regulator activity"/>
    <property type="evidence" value="ECO:0007669"/>
    <property type="project" value="TreeGrafter"/>
</dbReference>
<dbReference type="PROSITE" id="PS51755">
    <property type="entry name" value="OMPR_PHOB"/>
    <property type="match status" value="1"/>
</dbReference>
<dbReference type="InterPro" id="IPR001867">
    <property type="entry name" value="OmpR/PhoB-type_DNA-bd"/>
</dbReference>
<dbReference type="GO" id="GO:0000976">
    <property type="term" value="F:transcription cis-regulatory region binding"/>
    <property type="evidence" value="ECO:0007669"/>
    <property type="project" value="TreeGrafter"/>
</dbReference>
<feature type="domain" description="Response regulatory" evidence="10">
    <location>
        <begin position="20"/>
        <end position="135"/>
    </location>
</feature>
<dbReference type="RefSeq" id="WP_168148165.1">
    <property type="nucleotide sequence ID" value="NZ_JAAVXB010000005.1"/>
</dbReference>
<evidence type="ECO:0000256" key="3">
    <source>
        <dbReference type="ARBA" id="ARBA00022553"/>
    </source>
</evidence>
<dbReference type="PANTHER" id="PTHR48111:SF39">
    <property type="entry name" value="TRANSCRIPTIONAL REGULATORY PROTEIN CPXR"/>
    <property type="match status" value="1"/>
</dbReference>
<dbReference type="Pfam" id="PF00486">
    <property type="entry name" value="Trans_reg_C"/>
    <property type="match status" value="1"/>
</dbReference>
<dbReference type="Gene3D" id="1.10.10.10">
    <property type="entry name" value="Winged helix-like DNA-binding domain superfamily/Winged helix DNA-binding domain"/>
    <property type="match status" value="1"/>
</dbReference>
<protein>
    <submittedName>
        <fullName evidence="12">Response regulator transcription factor</fullName>
    </submittedName>
</protein>
<dbReference type="PANTHER" id="PTHR48111">
    <property type="entry name" value="REGULATOR OF RPOS"/>
    <property type="match status" value="1"/>
</dbReference>
<keyword evidence="4" id="KW-0902">Two-component regulatory system</keyword>